<dbReference type="InterPro" id="IPR019650">
    <property type="entry name" value="DUF2513"/>
</dbReference>
<dbReference type="Pfam" id="PF10711">
    <property type="entry name" value="DUF2513"/>
    <property type="match status" value="1"/>
</dbReference>
<sequence length="131" mass="15048">MKRDWILIKEMLLALEEDRFSEYLNTIELPNSVAMNCKTKEALERAKYIQAKNIREHIDLLKESHIIVDVKTDTENINFGLRLTMEGHDLLDSIRDKAIWNKVVSMAQEAGVALSWEVIKAAIPKAIQSIL</sequence>
<name>A0A2X0X0Y1_9GAMM</name>
<evidence type="ECO:0000313" key="1">
    <source>
        <dbReference type="EMBL" id="SPT70094.1"/>
    </source>
</evidence>
<accession>A0A2X0X0Y1</accession>
<organism evidence="1 2">
    <name type="scientific">Anaerobiospirillum thomasii</name>
    <dbReference type="NCBI Taxonomy" id="179995"/>
    <lineage>
        <taxon>Bacteria</taxon>
        <taxon>Pseudomonadati</taxon>
        <taxon>Pseudomonadota</taxon>
        <taxon>Gammaproteobacteria</taxon>
        <taxon>Aeromonadales</taxon>
        <taxon>Succinivibrionaceae</taxon>
        <taxon>Anaerobiospirillum</taxon>
    </lineage>
</organism>
<gene>
    <name evidence="1" type="ORF">NCTC13093_01499</name>
</gene>
<proteinExistence type="predicted"/>
<dbReference type="EMBL" id="UAPV01000001">
    <property type="protein sequence ID" value="SPT70094.1"/>
    <property type="molecule type" value="Genomic_DNA"/>
</dbReference>
<dbReference type="AlphaFoldDB" id="A0A2X0X0Y1"/>
<dbReference type="Proteomes" id="UP000250086">
    <property type="component" value="Unassembled WGS sequence"/>
</dbReference>
<evidence type="ECO:0000313" key="2">
    <source>
        <dbReference type="Proteomes" id="UP000250086"/>
    </source>
</evidence>
<keyword evidence="2" id="KW-1185">Reference proteome</keyword>
<evidence type="ECO:0008006" key="3">
    <source>
        <dbReference type="Google" id="ProtNLM"/>
    </source>
</evidence>
<dbReference type="OrthoDB" id="6960201at2"/>
<dbReference type="RefSeq" id="WP_113744207.1">
    <property type="nucleotide sequence ID" value="NZ_UAPU01000005.1"/>
</dbReference>
<reference evidence="1 2" key="1">
    <citation type="submission" date="2018-06" db="EMBL/GenBank/DDBJ databases">
        <authorList>
            <consortium name="Pathogen Informatics"/>
            <person name="Doyle S."/>
        </authorList>
    </citation>
    <scope>NUCLEOTIDE SEQUENCE [LARGE SCALE GENOMIC DNA]</scope>
    <source>
        <strain evidence="1 2">NCTC13093</strain>
    </source>
</reference>
<protein>
    <recommendedName>
        <fullName evidence="3">DUF2513 domain-containing protein</fullName>
    </recommendedName>
</protein>